<comment type="caution">
    <text evidence="2">The sequence shown here is derived from an EMBL/GenBank/DDBJ whole genome shotgun (WGS) entry which is preliminary data.</text>
</comment>
<evidence type="ECO:0000313" key="3">
    <source>
        <dbReference type="Proteomes" id="UP001595872"/>
    </source>
</evidence>
<proteinExistence type="predicted"/>
<protein>
    <recommendedName>
        <fullName evidence="1">PLL-like beta propeller domain-containing protein</fullName>
    </recommendedName>
</protein>
<name>A0ABV9UAR0_9ACTN</name>
<sequence>MEVWSPEFDLFDYGSGRFTVQLGIRGDDQGRLWPLMKFIKLAEVPVPEGTLTVVSGWLDLSGPSSLQTRPQRTSGSYTAAGFSPELVVSGEQSVPVADGEWRLTARPLFVKMVTSDGSTGSGITVRGAPEVTLTYKEIPPVPPAKVWQLSAQVLAATTKWPPALTIDGRGRAVVFAHQDAPANWAAIGQTAAGAWSAPEARTVSPGGGPVAATSKDGRATVFWREPTHYVKYLRQTSLGADQLTLDAAAAQIPNVNTPNSPVIALNADGRFEPVLVGMEGAFWHAFTTGTDPYAWAGAPAKFGGFNIRDIAAATRSDGRIAAYHVNTGGDLWQILQTAPNAAWATTFTMPLTGVQGPPALHPLPGGGPLLAVFAATQGGAPDTLAYAVDNGTDSWGPAQPLVYDFKDATIERGTRPDLALGPDGKLLLAVAAQGTVTILQQPDDLAAPWITLARVADAATGPIASPSVATDGTGRIVFTYVNTTNHPVAVTLT</sequence>
<gene>
    <name evidence="2" type="ORF">ACFPCY_36835</name>
</gene>
<evidence type="ECO:0000259" key="1">
    <source>
        <dbReference type="Pfam" id="PF26607"/>
    </source>
</evidence>
<dbReference type="Pfam" id="PF26607">
    <property type="entry name" value="DUF8189"/>
    <property type="match status" value="1"/>
</dbReference>
<dbReference type="EMBL" id="JBHSIT010000014">
    <property type="protein sequence ID" value="MFC4912914.1"/>
    <property type="molecule type" value="Genomic_DNA"/>
</dbReference>
<dbReference type="SUPFAM" id="SSF89372">
    <property type="entry name" value="Fucose-specific lectin"/>
    <property type="match status" value="1"/>
</dbReference>
<feature type="domain" description="PLL-like beta propeller" evidence="1">
    <location>
        <begin position="260"/>
        <end position="360"/>
    </location>
</feature>
<evidence type="ECO:0000313" key="2">
    <source>
        <dbReference type="EMBL" id="MFC4912914.1"/>
    </source>
</evidence>
<dbReference type="InterPro" id="IPR058502">
    <property type="entry name" value="PLL-like_beta-prop"/>
</dbReference>
<accession>A0ABV9UAR0</accession>
<organism evidence="2 3">
    <name type="scientific">Actinomadura gamaensis</name>
    <dbReference type="NCBI Taxonomy" id="1763541"/>
    <lineage>
        <taxon>Bacteria</taxon>
        <taxon>Bacillati</taxon>
        <taxon>Actinomycetota</taxon>
        <taxon>Actinomycetes</taxon>
        <taxon>Streptosporangiales</taxon>
        <taxon>Thermomonosporaceae</taxon>
        <taxon>Actinomadura</taxon>
    </lineage>
</organism>
<dbReference type="RefSeq" id="WP_378263312.1">
    <property type="nucleotide sequence ID" value="NZ_JBHSIT010000014.1"/>
</dbReference>
<keyword evidence="3" id="KW-1185">Reference proteome</keyword>
<dbReference type="Proteomes" id="UP001595872">
    <property type="component" value="Unassembled WGS sequence"/>
</dbReference>
<reference evidence="3" key="1">
    <citation type="journal article" date="2019" name="Int. J. Syst. Evol. Microbiol.">
        <title>The Global Catalogue of Microorganisms (GCM) 10K type strain sequencing project: providing services to taxonomists for standard genome sequencing and annotation.</title>
        <authorList>
            <consortium name="The Broad Institute Genomics Platform"/>
            <consortium name="The Broad Institute Genome Sequencing Center for Infectious Disease"/>
            <person name="Wu L."/>
            <person name="Ma J."/>
        </authorList>
    </citation>
    <scope>NUCLEOTIDE SEQUENCE [LARGE SCALE GENOMIC DNA]</scope>
    <source>
        <strain evidence="3">KLKA75</strain>
    </source>
</reference>